<dbReference type="InterPro" id="IPR041966">
    <property type="entry name" value="LOTUS-like"/>
</dbReference>
<protein>
    <recommendedName>
        <fullName evidence="2">HTH OST-type domain-containing protein</fullName>
    </recommendedName>
</protein>
<dbReference type="Pfam" id="PF12872">
    <property type="entry name" value="OST-HTH"/>
    <property type="match status" value="1"/>
</dbReference>
<name>A0A8G1VL94_9EURO</name>
<dbReference type="CDD" id="cd10146">
    <property type="entry name" value="LabA_like_C"/>
    <property type="match status" value="1"/>
</dbReference>
<dbReference type="InterPro" id="IPR021139">
    <property type="entry name" value="NYN"/>
</dbReference>
<dbReference type="RefSeq" id="XP_025512395.1">
    <property type="nucleotide sequence ID" value="XM_025664121.1"/>
</dbReference>
<dbReference type="GO" id="GO:0004540">
    <property type="term" value="F:RNA nuclease activity"/>
    <property type="evidence" value="ECO:0007669"/>
    <property type="project" value="InterPro"/>
</dbReference>
<dbReference type="Gene3D" id="3.40.50.1010">
    <property type="entry name" value="5'-nuclease"/>
    <property type="match status" value="1"/>
</dbReference>
<dbReference type="Gene3D" id="3.30.420.610">
    <property type="entry name" value="LOTUS domain-like"/>
    <property type="match status" value="1"/>
</dbReference>
<dbReference type="EMBL" id="KZ825072">
    <property type="protein sequence ID" value="RAH54473.1"/>
    <property type="molecule type" value="Genomic_DNA"/>
</dbReference>
<dbReference type="GeneID" id="37167523"/>
<feature type="domain" description="HTH OST-type" evidence="2">
    <location>
        <begin position="172"/>
        <end position="251"/>
    </location>
</feature>
<evidence type="ECO:0000313" key="3">
    <source>
        <dbReference type="EMBL" id="RAH54473.1"/>
    </source>
</evidence>
<dbReference type="AlphaFoldDB" id="A0A8G1VL94"/>
<evidence type="ECO:0000313" key="4">
    <source>
        <dbReference type="Proteomes" id="UP000249526"/>
    </source>
</evidence>
<keyword evidence="4" id="KW-1185">Reference proteome</keyword>
<dbReference type="PROSITE" id="PS51644">
    <property type="entry name" value="HTH_OST"/>
    <property type="match status" value="1"/>
</dbReference>
<organism evidence="3 4">
    <name type="scientific">Aspergillus piperis CBS 112811</name>
    <dbReference type="NCBI Taxonomy" id="1448313"/>
    <lineage>
        <taxon>Eukaryota</taxon>
        <taxon>Fungi</taxon>
        <taxon>Dikarya</taxon>
        <taxon>Ascomycota</taxon>
        <taxon>Pezizomycotina</taxon>
        <taxon>Eurotiomycetes</taxon>
        <taxon>Eurotiomycetidae</taxon>
        <taxon>Eurotiales</taxon>
        <taxon>Aspergillaceae</taxon>
        <taxon>Aspergillus</taxon>
        <taxon>Aspergillus subgen. Circumdati</taxon>
    </lineage>
</organism>
<dbReference type="CDD" id="cd11297">
    <property type="entry name" value="PIN_LabA-like_N_1"/>
    <property type="match status" value="1"/>
</dbReference>
<reference evidence="3 4" key="1">
    <citation type="submission" date="2018-02" db="EMBL/GenBank/DDBJ databases">
        <title>The genomes of Aspergillus section Nigri reveals drivers in fungal speciation.</title>
        <authorList>
            <consortium name="DOE Joint Genome Institute"/>
            <person name="Vesth T.C."/>
            <person name="Nybo J."/>
            <person name="Theobald S."/>
            <person name="Brandl J."/>
            <person name="Frisvad J.C."/>
            <person name="Nielsen K.F."/>
            <person name="Lyhne E.K."/>
            <person name="Kogle M.E."/>
            <person name="Kuo A."/>
            <person name="Riley R."/>
            <person name="Clum A."/>
            <person name="Nolan M."/>
            <person name="Lipzen A."/>
            <person name="Salamov A."/>
            <person name="Henrissat B."/>
            <person name="Wiebenga A."/>
            <person name="De vries R.P."/>
            <person name="Grigoriev I.V."/>
            <person name="Mortensen U.H."/>
            <person name="Andersen M.R."/>
            <person name="Baker S.E."/>
        </authorList>
    </citation>
    <scope>NUCLEOTIDE SEQUENCE [LARGE SCALE GENOMIC DNA]</scope>
    <source>
        <strain evidence="3 4">CBS 112811</strain>
    </source>
</reference>
<gene>
    <name evidence="3" type="ORF">BO85DRAFT_500440</name>
</gene>
<proteinExistence type="predicted"/>
<dbReference type="PANTHER" id="PTHR35811:SF1">
    <property type="entry name" value="HTH OST-TYPE DOMAIN-CONTAINING PROTEIN"/>
    <property type="match status" value="1"/>
</dbReference>
<dbReference type="PANTHER" id="PTHR35811">
    <property type="entry name" value="SLR1870 PROTEIN"/>
    <property type="match status" value="1"/>
</dbReference>
<evidence type="ECO:0000256" key="1">
    <source>
        <dbReference type="SAM" id="MobiDB-lite"/>
    </source>
</evidence>
<feature type="region of interest" description="Disordered" evidence="1">
    <location>
        <begin position="236"/>
        <end position="255"/>
    </location>
</feature>
<evidence type="ECO:0000259" key="2">
    <source>
        <dbReference type="PROSITE" id="PS51644"/>
    </source>
</evidence>
<dbReference type="Pfam" id="PF01936">
    <property type="entry name" value="NYN"/>
    <property type="match status" value="1"/>
</dbReference>
<accession>A0A8G1VL94</accession>
<dbReference type="InterPro" id="IPR025605">
    <property type="entry name" value="OST-HTH/LOTUS_dom"/>
</dbReference>
<dbReference type="Proteomes" id="UP000249526">
    <property type="component" value="Unassembled WGS sequence"/>
</dbReference>
<sequence>MVADAMPKFAVLIDADNARHSNIHRLLAEIAKYGTVHAKRAYGDWSSQYLIGWKDQLLHHAIQPIQQFAYTQGKNATDSAMIIDAMDLLYTSRYDGFCLVSSDSDFTKLASRIRESGLVVYGFGEQKTPKPFVAACNKFIYTENLVHVDELEPHATSIRAPEHRVAIEKVQTDEPLATQLRTSVEAASGDDGWASLSEVGAILTKRHPEFDSRSYGYHKLSDLIAASSLFETNFQSHPHNSSTRIYVRDTRRKSS</sequence>